<dbReference type="AlphaFoldDB" id="E2AFI8"/>
<sequence length="99" mass="10874">MGVEVLDDSGSPREAKVTGLRFLHIYANLHTRMQLAFADENLLAYALFASSHGYIHTGTQVQGNPVYSNRRRGTVIQRTGGQDRGTKSLILNGARTDIT</sequence>
<dbReference type="InParanoid" id="E2AFI8"/>
<keyword evidence="2" id="KW-1185">Reference proteome</keyword>
<dbReference type="Proteomes" id="UP000000311">
    <property type="component" value="Unassembled WGS sequence"/>
</dbReference>
<name>E2AFI8_CAMFO</name>
<organism evidence="2">
    <name type="scientific">Camponotus floridanus</name>
    <name type="common">Florida carpenter ant</name>
    <dbReference type="NCBI Taxonomy" id="104421"/>
    <lineage>
        <taxon>Eukaryota</taxon>
        <taxon>Metazoa</taxon>
        <taxon>Ecdysozoa</taxon>
        <taxon>Arthropoda</taxon>
        <taxon>Hexapoda</taxon>
        <taxon>Insecta</taxon>
        <taxon>Pterygota</taxon>
        <taxon>Neoptera</taxon>
        <taxon>Endopterygota</taxon>
        <taxon>Hymenoptera</taxon>
        <taxon>Apocrita</taxon>
        <taxon>Aculeata</taxon>
        <taxon>Formicoidea</taxon>
        <taxon>Formicidae</taxon>
        <taxon>Formicinae</taxon>
        <taxon>Camponotus</taxon>
    </lineage>
</organism>
<dbReference type="EMBL" id="GL439117">
    <property type="protein sequence ID" value="EFN67800.1"/>
    <property type="molecule type" value="Genomic_DNA"/>
</dbReference>
<protein>
    <submittedName>
        <fullName evidence="1">Uncharacterized protein</fullName>
    </submittedName>
</protein>
<accession>E2AFI8</accession>
<evidence type="ECO:0000313" key="2">
    <source>
        <dbReference type="Proteomes" id="UP000000311"/>
    </source>
</evidence>
<proteinExistence type="predicted"/>
<gene>
    <name evidence="1" type="ORF">EAG_10766</name>
</gene>
<evidence type="ECO:0000313" key="1">
    <source>
        <dbReference type="EMBL" id="EFN67800.1"/>
    </source>
</evidence>
<reference evidence="1 2" key="1">
    <citation type="journal article" date="2010" name="Science">
        <title>Genomic comparison of the ants Camponotus floridanus and Harpegnathos saltator.</title>
        <authorList>
            <person name="Bonasio R."/>
            <person name="Zhang G."/>
            <person name="Ye C."/>
            <person name="Mutti N.S."/>
            <person name="Fang X."/>
            <person name="Qin N."/>
            <person name="Donahue G."/>
            <person name="Yang P."/>
            <person name="Li Q."/>
            <person name="Li C."/>
            <person name="Zhang P."/>
            <person name="Huang Z."/>
            <person name="Berger S.L."/>
            <person name="Reinberg D."/>
            <person name="Wang J."/>
            <person name="Liebig J."/>
        </authorList>
    </citation>
    <scope>NUCLEOTIDE SEQUENCE [LARGE SCALE GENOMIC DNA]</scope>
    <source>
        <strain evidence="2">C129</strain>
    </source>
</reference>